<sequence>MNSYLDKFNEAIKNTVFYKLTSNEQDFIKLKSLELKFSFSEIKQIIDIARDLEMWNEKSIIEFFPDHTQKKVVFSRLIKAYNALREKPNSYKNFKLKNSAKEQKFHFKTEKKEGFGLGLCPVASEKTRCCNLLTLDAVESCGFDCSYCSIQSFYNQNTITFDSSFAAKLKNLNLEKNRTYHIGTGQASDSLMWGNREGILDALFEFARENKNVILEFKTKSDNISYLLENEVPKNILCTWSLNTPTIIQNEEHLTASLDKRINAARKVADKGVKVGFHFHPIVEYENYLSEYEEIYKRLLKEFQAYEVALVSFGTLTFIKPVIKQLRNREFRSKITQMPFEDASGKSSYPYDIKVEMFKHAYNSFAPWHKEVFFYLCMEEHEMWKETFGYQYATNNDFERAMLGAYAKKLNMEFLI</sequence>
<dbReference type="GO" id="GO:1904047">
    <property type="term" value="F:S-adenosyl-L-methionine binding"/>
    <property type="evidence" value="ECO:0007669"/>
    <property type="project" value="TreeGrafter"/>
</dbReference>
<evidence type="ECO:0008006" key="4">
    <source>
        <dbReference type="Google" id="ProtNLM"/>
    </source>
</evidence>
<reference evidence="3" key="1">
    <citation type="submission" date="2019-06" db="EMBL/GenBank/DDBJ databases">
        <title>Sulfurimonas gotlandica sp. nov., a chemoautotrophic and psychrotolerant epsilonproteobacterium isolated from a pelagic redoxcline, and an emended description of the genus Sulfurimonas.</title>
        <authorList>
            <person name="Wang S."/>
            <person name="Jiang L."/>
            <person name="Shao Z."/>
        </authorList>
    </citation>
    <scope>NUCLEOTIDE SEQUENCE [LARGE SCALE GENOMIC DNA]</scope>
    <source>
        <strain evidence="3">1-1N</strain>
    </source>
</reference>
<dbReference type="Gene3D" id="3.80.30.30">
    <property type="match status" value="1"/>
</dbReference>
<keyword evidence="1" id="KW-0175">Coiled coil</keyword>
<protein>
    <recommendedName>
        <fullName evidence="4">Spore photoproduct lyase</fullName>
    </recommendedName>
</protein>
<dbReference type="EMBL" id="CP041166">
    <property type="protein sequence ID" value="QFR42604.1"/>
    <property type="molecule type" value="Genomic_DNA"/>
</dbReference>
<dbReference type="GO" id="GO:0003913">
    <property type="term" value="F:DNA photolyase activity"/>
    <property type="evidence" value="ECO:0007669"/>
    <property type="project" value="TreeGrafter"/>
</dbReference>
<evidence type="ECO:0000313" key="2">
    <source>
        <dbReference type="EMBL" id="QFR42604.1"/>
    </source>
</evidence>
<dbReference type="GO" id="GO:0042601">
    <property type="term" value="C:endospore-forming forespore"/>
    <property type="evidence" value="ECO:0007669"/>
    <property type="project" value="TreeGrafter"/>
</dbReference>
<dbReference type="PANTHER" id="PTHR37822:SF2">
    <property type="entry name" value="SPORE PHOTOPRODUCT LYASE"/>
    <property type="match status" value="1"/>
</dbReference>
<dbReference type="Proteomes" id="UP000326061">
    <property type="component" value="Chromosome"/>
</dbReference>
<dbReference type="Pfam" id="PF20903">
    <property type="entry name" value="SPL"/>
    <property type="match status" value="1"/>
</dbReference>
<dbReference type="KEGG" id="suln:FJR47_01200"/>
<gene>
    <name evidence="2" type="ORF">FJR47_01200</name>
</gene>
<dbReference type="PANTHER" id="PTHR37822">
    <property type="entry name" value="SPORE PHOTOPRODUCT LYASE-RELATED"/>
    <property type="match status" value="1"/>
</dbReference>
<name>A0AAJ4A2C3_9BACT</name>
<feature type="coiled-coil region" evidence="1">
    <location>
        <begin position="282"/>
        <end position="309"/>
    </location>
</feature>
<evidence type="ECO:0000313" key="3">
    <source>
        <dbReference type="Proteomes" id="UP000326061"/>
    </source>
</evidence>
<accession>A0AAJ4A2C3</accession>
<keyword evidence="3" id="KW-1185">Reference proteome</keyword>
<dbReference type="GO" id="GO:0051539">
    <property type="term" value="F:4 iron, 4 sulfur cluster binding"/>
    <property type="evidence" value="ECO:0007669"/>
    <property type="project" value="TreeGrafter"/>
</dbReference>
<dbReference type="AlphaFoldDB" id="A0AAJ4A2C3"/>
<dbReference type="RefSeq" id="WP_152298674.1">
    <property type="nucleotide sequence ID" value="NZ_CP041166.1"/>
</dbReference>
<organism evidence="2 3">
    <name type="scientific">Sulfurimonas xiamenensis</name>
    <dbReference type="NCBI Taxonomy" id="2590021"/>
    <lineage>
        <taxon>Bacteria</taxon>
        <taxon>Pseudomonadati</taxon>
        <taxon>Campylobacterota</taxon>
        <taxon>Epsilonproteobacteria</taxon>
        <taxon>Campylobacterales</taxon>
        <taxon>Sulfurimonadaceae</taxon>
        <taxon>Sulfurimonas</taxon>
    </lineage>
</organism>
<dbReference type="InterPro" id="IPR049539">
    <property type="entry name" value="SPL"/>
</dbReference>
<evidence type="ECO:0000256" key="1">
    <source>
        <dbReference type="SAM" id="Coils"/>
    </source>
</evidence>
<proteinExistence type="predicted"/>